<reference evidence="14 15" key="1">
    <citation type="journal article" date="2013" name="PLoS Genet.">
        <title>Comparative genome structure, secondary metabolite, and effector coding capacity across Cochliobolus pathogens.</title>
        <authorList>
            <person name="Condon B.J."/>
            <person name="Leng Y."/>
            <person name="Wu D."/>
            <person name="Bushley K.E."/>
            <person name="Ohm R.A."/>
            <person name="Otillar R."/>
            <person name="Martin J."/>
            <person name="Schackwitz W."/>
            <person name="Grimwood J."/>
            <person name="MohdZainudin N."/>
            <person name="Xue C."/>
            <person name="Wang R."/>
            <person name="Manning V.A."/>
            <person name="Dhillon B."/>
            <person name="Tu Z.J."/>
            <person name="Steffenson B.J."/>
            <person name="Salamov A."/>
            <person name="Sun H."/>
            <person name="Lowry S."/>
            <person name="LaButti K."/>
            <person name="Han J."/>
            <person name="Copeland A."/>
            <person name="Lindquist E."/>
            <person name="Barry K."/>
            <person name="Schmutz J."/>
            <person name="Baker S.E."/>
            <person name="Ciuffetti L.M."/>
            <person name="Grigoriev I.V."/>
            <person name="Zhong S."/>
            <person name="Turgeon B.G."/>
        </authorList>
    </citation>
    <scope>NUCLEOTIDE SEQUENCE [LARGE SCALE GENOMIC DNA]</scope>
    <source>
        <strain evidence="14 15">ATCC 44560</strain>
    </source>
</reference>
<feature type="transmembrane region" description="Helical" evidence="12">
    <location>
        <begin position="406"/>
        <end position="425"/>
    </location>
</feature>
<dbReference type="InterPro" id="IPR005599">
    <property type="entry name" value="GPI_mannosylTrfase"/>
</dbReference>
<feature type="transmembrane region" description="Helical" evidence="12">
    <location>
        <begin position="260"/>
        <end position="279"/>
    </location>
</feature>
<dbReference type="GO" id="GO:0000026">
    <property type="term" value="F:alpha-1,2-mannosyltransferase activity"/>
    <property type="evidence" value="ECO:0007669"/>
    <property type="project" value="TreeGrafter"/>
</dbReference>
<gene>
    <name evidence="14" type="ORF">COCMIDRAFT_7469</name>
</gene>
<keyword evidence="5 12" id="KW-0328">Glycosyltransferase</keyword>
<sequence>MPSITDSAGDTNPSGTGAPPRNLPTSYRDSAPPVLALLLAFRLTNALALHTFFQPDEFFQSLEPAWQLAFGDASNAWITWEWTSRLRSSLHPALFAAVYRVAAHVAQASGLSLPAKAEILLVAPKVTQAVSAALLDCYTWKLAGKVYGRGSRTALAALALSVCSPWQWFCATRTLSNCLETTITSIAIYHWPWQGTTDTRQVDPSAKAQQHSHTHLGSLSQLRLSLLLAALACILRPTNALIWISVALPTLWQASQTLRYVLVRETLLCGCVVFLASLASDRLYYGVWTIPSLRFLYFNIAQSLAVFYGKNRADYYFTEGLPLLLTTALPFAIVGLWQSLQPQNQDTTVGRRILTRLSWTTMIMTVTLSLISHKEVRFLYPVLPFLHVISAQPLTQFLPAHTAAPWRRGAILLLLTANILLAGYASQVHQRGVIDVLGYIRHKHETRNTLSSMSSSHNHHQGSRINTITNTTVAFLMPCHSTPWRSHLVYPEISAWALTCEPPIHVPLADRESYLDEADEFYIRPGPAAWLQANMEDVETVKDAGSRSGQHWMRHDPKFKRKYRREWPQNLVFFEQLEGVLKEHLAGSRYTECWRGFNSHFHDDWRRVGDVVVWCLDG</sequence>
<evidence type="ECO:0000256" key="9">
    <source>
        <dbReference type="ARBA" id="ARBA00022989"/>
    </source>
</evidence>
<dbReference type="KEGG" id="bor:COCMIDRAFT_7469"/>
<evidence type="ECO:0000313" key="14">
    <source>
        <dbReference type="EMBL" id="EUC43067.1"/>
    </source>
</evidence>
<evidence type="ECO:0000256" key="5">
    <source>
        <dbReference type="ARBA" id="ARBA00022676"/>
    </source>
</evidence>
<feature type="compositionally biased region" description="Polar residues" evidence="13">
    <location>
        <begin position="1"/>
        <end position="15"/>
    </location>
</feature>
<dbReference type="RefSeq" id="XP_007690418.1">
    <property type="nucleotide sequence ID" value="XM_007692228.1"/>
</dbReference>
<evidence type="ECO:0000256" key="3">
    <source>
        <dbReference type="ARBA" id="ARBA00006065"/>
    </source>
</evidence>
<dbReference type="Pfam" id="PF03901">
    <property type="entry name" value="Glyco_transf_22"/>
    <property type="match status" value="1"/>
</dbReference>
<evidence type="ECO:0000256" key="6">
    <source>
        <dbReference type="ARBA" id="ARBA00022679"/>
    </source>
</evidence>
<keyword evidence="10 12" id="KW-0472">Membrane</keyword>
<evidence type="ECO:0000256" key="11">
    <source>
        <dbReference type="ARBA" id="ARBA00024708"/>
    </source>
</evidence>
<keyword evidence="4" id="KW-0337">GPI-anchor biosynthesis</keyword>
<accession>W6YUC6</accession>
<dbReference type="PANTHER" id="PTHR22760">
    <property type="entry name" value="GLYCOSYLTRANSFERASE"/>
    <property type="match status" value="1"/>
</dbReference>
<dbReference type="STRING" id="930090.W6YUC6"/>
<evidence type="ECO:0000256" key="2">
    <source>
        <dbReference type="ARBA" id="ARBA00004687"/>
    </source>
</evidence>
<dbReference type="PANTHER" id="PTHR22760:SF4">
    <property type="entry name" value="GPI MANNOSYLTRANSFERASE 3"/>
    <property type="match status" value="1"/>
</dbReference>
<dbReference type="Proteomes" id="UP000054032">
    <property type="component" value="Unassembled WGS sequence"/>
</dbReference>
<keyword evidence="9 12" id="KW-1133">Transmembrane helix</keyword>
<evidence type="ECO:0000256" key="13">
    <source>
        <dbReference type="SAM" id="MobiDB-lite"/>
    </source>
</evidence>
<keyword evidence="15" id="KW-1185">Reference proteome</keyword>
<dbReference type="AlphaFoldDB" id="W6YUC6"/>
<name>W6YUC6_COCMI</name>
<proteinExistence type="inferred from homology"/>
<dbReference type="OrthoDB" id="416834at2759"/>
<dbReference type="GeneID" id="19125296"/>
<evidence type="ECO:0000256" key="8">
    <source>
        <dbReference type="ARBA" id="ARBA00022824"/>
    </source>
</evidence>
<dbReference type="EMBL" id="KI964041">
    <property type="protein sequence ID" value="EUC43067.1"/>
    <property type="molecule type" value="Genomic_DNA"/>
</dbReference>
<evidence type="ECO:0000256" key="1">
    <source>
        <dbReference type="ARBA" id="ARBA00004477"/>
    </source>
</evidence>
<dbReference type="EC" id="2.4.1.-" evidence="12"/>
<organism evidence="14 15">
    <name type="scientific">Bipolaris oryzae ATCC 44560</name>
    <dbReference type="NCBI Taxonomy" id="930090"/>
    <lineage>
        <taxon>Eukaryota</taxon>
        <taxon>Fungi</taxon>
        <taxon>Dikarya</taxon>
        <taxon>Ascomycota</taxon>
        <taxon>Pezizomycotina</taxon>
        <taxon>Dothideomycetes</taxon>
        <taxon>Pleosporomycetidae</taxon>
        <taxon>Pleosporales</taxon>
        <taxon>Pleosporineae</taxon>
        <taxon>Pleosporaceae</taxon>
        <taxon>Bipolaris</taxon>
    </lineage>
</organism>
<comment type="pathway">
    <text evidence="2">Glycolipid biosynthesis; glycosylphosphatidylinositol-anchor biosynthesis.</text>
</comment>
<dbReference type="HOGENOM" id="CLU_012353_1_0_1"/>
<dbReference type="GO" id="GO:0005789">
    <property type="term" value="C:endoplasmic reticulum membrane"/>
    <property type="evidence" value="ECO:0007669"/>
    <property type="project" value="UniProtKB-SubCell"/>
</dbReference>
<evidence type="ECO:0000256" key="10">
    <source>
        <dbReference type="ARBA" id="ARBA00023136"/>
    </source>
</evidence>
<feature type="transmembrane region" description="Helical" evidence="12">
    <location>
        <begin position="353"/>
        <end position="371"/>
    </location>
</feature>
<comment type="function">
    <text evidence="11">Mannosyltransferase involved in glycosylphosphatidylinositol-anchor biosynthesis. Transfers the third mannose to Man2-GlcN-acyl-PI during GPI precursor assembly.</text>
</comment>
<dbReference type="UniPathway" id="UPA00196"/>
<evidence type="ECO:0000256" key="4">
    <source>
        <dbReference type="ARBA" id="ARBA00022502"/>
    </source>
</evidence>
<feature type="transmembrane region" description="Helical" evidence="12">
    <location>
        <begin position="321"/>
        <end position="341"/>
    </location>
</feature>
<keyword evidence="6 14" id="KW-0808">Transferase</keyword>
<feature type="transmembrane region" description="Helical" evidence="12">
    <location>
        <begin position="285"/>
        <end position="309"/>
    </location>
</feature>
<keyword evidence="7 12" id="KW-0812">Transmembrane</keyword>
<evidence type="ECO:0000313" key="15">
    <source>
        <dbReference type="Proteomes" id="UP000054032"/>
    </source>
</evidence>
<feature type="region of interest" description="Disordered" evidence="13">
    <location>
        <begin position="1"/>
        <end position="26"/>
    </location>
</feature>
<comment type="similarity">
    <text evidence="3">Belongs to the glycosyltransferase 22 family. PIGB subfamily.</text>
</comment>
<dbReference type="GO" id="GO:0006506">
    <property type="term" value="P:GPI anchor biosynthetic process"/>
    <property type="evidence" value="ECO:0007669"/>
    <property type="project" value="UniProtKB-UniPathway"/>
</dbReference>
<feature type="transmembrane region" description="Helical" evidence="12">
    <location>
        <begin position="224"/>
        <end position="248"/>
    </location>
</feature>
<evidence type="ECO:0000256" key="12">
    <source>
        <dbReference type="RuleBase" id="RU363075"/>
    </source>
</evidence>
<dbReference type="eggNOG" id="KOG1771">
    <property type="taxonomic scope" value="Eukaryota"/>
</dbReference>
<keyword evidence="8 12" id="KW-0256">Endoplasmic reticulum</keyword>
<evidence type="ECO:0000256" key="7">
    <source>
        <dbReference type="ARBA" id="ARBA00022692"/>
    </source>
</evidence>
<protein>
    <recommendedName>
        <fullName evidence="12">Mannosyltransferase</fullName>
        <ecNumber evidence="12">2.4.1.-</ecNumber>
    </recommendedName>
</protein>
<comment type="subcellular location">
    <subcellularLocation>
        <location evidence="1 12">Endoplasmic reticulum membrane</location>
        <topology evidence="1 12">Multi-pass membrane protein</topology>
    </subcellularLocation>
</comment>